<evidence type="ECO:0000256" key="1">
    <source>
        <dbReference type="SAM" id="Phobius"/>
    </source>
</evidence>
<sequence length="75" mass="8016">MGEYGTDVVASQDGLLFHILPGLLPHPVPQFVLFLVLRMVVSARELGEVVNGRRHVLGKWVGDDAGAQAVDTGGH</sequence>
<organism evidence="2">
    <name type="scientific">Nymphaea colorata</name>
    <name type="common">pocket water lily</name>
    <dbReference type="NCBI Taxonomy" id="210225"/>
    <lineage>
        <taxon>Eukaryota</taxon>
        <taxon>Viridiplantae</taxon>
        <taxon>Streptophyta</taxon>
        <taxon>Embryophyta</taxon>
        <taxon>Tracheophyta</taxon>
        <taxon>Spermatophyta</taxon>
        <taxon>Magnoliopsida</taxon>
        <taxon>Nymphaeales</taxon>
        <taxon>Nymphaeaceae</taxon>
        <taxon>Nymphaea</taxon>
    </lineage>
</organism>
<keyword evidence="1" id="KW-0472">Membrane</keyword>
<reference evidence="2" key="1">
    <citation type="submission" date="2019-09" db="EMBL/GenBank/DDBJ databases">
        <authorList>
            <person name="Zhang L."/>
        </authorList>
    </citation>
    <scope>NUCLEOTIDE SEQUENCE</scope>
</reference>
<keyword evidence="1" id="KW-0812">Transmembrane</keyword>
<feature type="transmembrane region" description="Helical" evidence="1">
    <location>
        <begin position="15"/>
        <end position="37"/>
    </location>
</feature>
<accession>A0A5K1EY03</accession>
<evidence type="ECO:0000313" key="2">
    <source>
        <dbReference type="EMBL" id="VVW55907.1"/>
    </source>
</evidence>
<keyword evidence="1" id="KW-1133">Transmembrane helix</keyword>
<protein>
    <submittedName>
        <fullName evidence="2">Uncharacterized protein</fullName>
    </submittedName>
</protein>
<name>A0A5K1EY03_9MAGN</name>
<dbReference type="Gramene" id="NC7G0278790.1">
    <property type="protein sequence ID" value="NC7G0278790.1:cds"/>
    <property type="gene ID" value="NC7G0278790"/>
</dbReference>
<dbReference type="AlphaFoldDB" id="A0A5K1EY03"/>
<proteinExistence type="predicted"/>
<gene>
    <name evidence="2" type="ORF">NYM_LOCUS23770</name>
</gene>
<dbReference type="EMBL" id="LR721785">
    <property type="protein sequence ID" value="VVW55907.1"/>
    <property type="molecule type" value="Genomic_DNA"/>
</dbReference>